<proteinExistence type="predicted"/>
<evidence type="ECO:0000313" key="1">
    <source>
        <dbReference type="EMBL" id="MBY8885236.1"/>
    </source>
</evidence>
<dbReference type="EMBL" id="JAINVZ010000005">
    <property type="protein sequence ID" value="MBY8885236.1"/>
    <property type="molecule type" value="Genomic_DNA"/>
</dbReference>
<dbReference type="Pfam" id="PF07081">
    <property type="entry name" value="DUF1349"/>
    <property type="match status" value="1"/>
</dbReference>
<dbReference type="SUPFAM" id="SSF49899">
    <property type="entry name" value="Concanavalin A-like lectins/glucanases"/>
    <property type="match status" value="1"/>
</dbReference>
<name>A0ABS7QPW5_9ACTN</name>
<accession>A0ABS7QPW5</accession>
<dbReference type="InterPro" id="IPR009784">
    <property type="entry name" value="DUF1349"/>
</dbReference>
<dbReference type="PANTHER" id="PTHR35332:SF2">
    <property type="entry name" value="REGULATION OF ENOLASE PROTEIN 1"/>
    <property type="match status" value="1"/>
</dbReference>
<dbReference type="Proteomes" id="UP001198565">
    <property type="component" value="Unassembled WGS sequence"/>
</dbReference>
<organism evidence="1 2">
    <name type="scientific">Streptantibioticus parmotrematis</name>
    <dbReference type="NCBI Taxonomy" id="2873249"/>
    <lineage>
        <taxon>Bacteria</taxon>
        <taxon>Bacillati</taxon>
        <taxon>Actinomycetota</taxon>
        <taxon>Actinomycetes</taxon>
        <taxon>Kitasatosporales</taxon>
        <taxon>Streptomycetaceae</taxon>
        <taxon>Streptantibioticus</taxon>
    </lineage>
</organism>
<gene>
    <name evidence="1" type="ORF">K7472_10305</name>
</gene>
<dbReference type="RefSeq" id="WP_222976422.1">
    <property type="nucleotide sequence ID" value="NZ_JAINVZ010000005.1"/>
</dbReference>
<evidence type="ECO:0000313" key="2">
    <source>
        <dbReference type="Proteomes" id="UP001198565"/>
    </source>
</evidence>
<dbReference type="Gene3D" id="2.60.120.200">
    <property type="match status" value="1"/>
</dbReference>
<dbReference type="PANTHER" id="PTHR35332">
    <property type="entry name" value="REGULATION OF ENOLASE PROTEIN 1"/>
    <property type="match status" value="1"/>
</dbReference>
<sequence>MTGRLPTYGEALEWPEAGTGGADARLALTAPAGSDLYRVPGVREIDAVPEVSRTLEGDFTLSVRVAVDGTRFADAGGVLVHTADGWAKACVERAPDGGWSVVTVVSHPVSDEAAGPALRGPATELVVVREGRRLAFLHREDADGDLRFVRTLRVAEGPVRVSLFAQAPFSEACTAVFHTVRLLPEPLRDRR</sequence>
<reference evidence="1 2" key="1">
    <citation type="submission" date="2021-08" db="EMBL/GenBank/DDBJ databases">
        <title>Streptomyces sp. PTM05 isolated from lichen.</title>
        <authorList>
            <person name="Somphong A."/>
            <person name="Phongsopitanun W."/>
            <person name="Tanasupawat S."/>
        </authorList>
    </citation>
    <scope>NUCLEOTIDE SEQUENCE [LARGE SCALE GENOMIC DNA]</scope>
    <source>
        <strain evidence="1 2">Ptm05</strain>
    </source>
</reference>
<dbReference type="InterPro" id="IPR013320">
    <property type="entry name" value="ConA-like_dom_sf"/>
</dbReference>
<comment type="caution">
    <text evidence="1">The sequence shown here is derived from an EMBL/GenBank/DDBJ whole genome shotgun (WGS) entry which is preliminary data.</text>
</comment>
<protein>
    <submittedName>
        <fullName evidence="1">DUF1349 domain-containing protein</fullName>
    </submittedName>
</protein>
<keyword evidence="2" id="KW-1185">Reference proteome</keyword>